<name>S5SW77_9CORY</name>
<dbReference type="PATRIC" id="fig|1224163.3.peg.2014"/>
<dbReference type="HOGENOM" id="CLU_182101_0_0_11"/>
<dbReference type="eggNOG" id="ENOG50328VB">
    <property type="taxonomic scope" value="Bacteria"/>
</dbReference>
<organism evidence="2 3">
    <name type="scientific">Corynebacterium maris DSM 45190</name>
    <dbReference type="NCBI Taxonomy" id="1224163"/>
    <lineage>
        <taxon>Bacteria</taxon>
        <taxon>Bacillati</taxon>
        <taxon>Actinomycetota</taxon>
        <taxon>Actinomycetes</taxon>
        <taxon>Mycobacteriales</taxon>
        <taxon>Corynebacteriaceae</taxon>
        <taxon>Corynebacterium</taxon>
    </lineage>
</organism>
<dbReference type="EMBL" id="CP003924">
    <property type="protein sequence ID" value="AGS35469.1"/>
    <property type="molecule type" value="Genomic_DNA"/>
</dbReference>
<keyword evidence="3" id="KW-1185">Reference proteome</keyword>
<evidence type="ECO:0000256" key="1">
    <source>
        <dbReference type="SAM" id="Phobius"/>
    </source>
</evidence>
<dbReference type="AlphaFoldDB" id="S5SW77"/>
<keyword evidence="1" id="KW-0812">Transmembrane</keyword>
<sequence length="95" mass="9666">MNIWVRLVGESVLGAVLIAVGALLIGESPETTWGMVVAVVLLVVGVGLIVDLVLAAAFGKIKTPSNLGAGVAPPGTSAAERYDLERATGEQAQLN</sequence>
<feature type="transmembrane region" description="Helical" evidence="1">
    <location>
        <begin position="7"/>
        <end position="26"/>
    </location>
</feature>
<reference evidence="2 3" key="1">
    <citation type="submission" date="2012-11" db="EMBL/GenBank/DDBJ databases">
        <title>The complete genome sequence of Corynebacterium maris Coryn-1 (=DSM 45190).</title>
        <authorList>
            <person name="Schaffert L."/>
            <person name="Albersmeier A."/>
            <person name="Kalinowski J."/>
            <person name="Ruckert C."/>
        </authorList>
    </citation>
    <scope>NUCLEOTIDE SEQUENCE [LARGE SCALE GENOMIC DNA]</scope>
    <source>
        <strain evidence="3">Coryn-1</strain>
    </source>
</reference>
<keyword evidence="1" id="KW-1133">Transmembrane helix</keyword>
<evidence type="ECO:0000313" key="3">
    <source>
        <dbReference type="Proteomes" id="UP000015388"/>
    </source>
</evidence>
<dbReference type="STRING" id="1224163.B841_09985"/>
<dbReference type="Proteomes" id="UP000015388">
    <property type="component" value="Chromosome"/>
</dbReference>
<evidence type="ECO:0000313" key="2">
    <source>
        <dbReference type="EMBL" id="AGS35469.1"/>
    </source>
</evidence>
<dbReference type="RefSeq" id="WP_020935402.1">
    <property type="nucleotide sequence ID" value="NC_021915.1"/>
</dbReference>
<feature type="transmembrane region" description="Helical" evidence="1">
    <location>
        <begin position="32"/>
        <end position="58"/>
    </location>
</feature>
<proteinExistence type="predicted"/>
<accession>S5SW77</accession>
<dbReference type="KEGG" id="cmd:B841_09985"/>
<protein>
    <submittedName>
        <fullName evidence="2">Uncharacterized protein</fullName>
    </submittedName>
</protein>
<gene>
    <name evidence="2" type="ORF">B841_09985</name>
</gene>
<keyword evidence="1" id="KW-0472">Membrane</keyword>